<keyword evidence="3" id="KW-1185">Reference proteome</keyword>
<dbReference type="EMBL" id="JBHTIS010000961">
    <property type="protein sequence ID" value="MFD1047174.1"/>
    <property type="molecule type" value="Genomic_DNA"/>
</dbReference>
<gene>
    <name evidence="2" type="ORF">ACFQ1S_17280</name>
</gene>
<sequence>MIVSLLYHVTRNLLTIPGALLRRETNRDAELLLLKHENTILHRQLGKRFPASHGSKARSASVSAHHQARTCSN</sequence>
<proteinExistence type="predicted"/>
<evidence type="ECO:0000256" key="1">
    <source>
        <dbReference type="SAM" id="MobiDB-lite"/>
    </source>
</evidence>
<accession>A0ABW3MC55</accession>
<reference evidence="3" key="1">
    <citation type="journal article" date="2019" name="Int. J. Syst. Evol. Microbiol.">
        <title>The Global Catalogue of Microorganisms (GCM) 10K type strain sequencing project: providing services to taxonomists for standard genome sequencing and annotation.</title>
        <authorList>
            <consortium name="The Broad Institute Genomics Platform"/>
            <consortium name="The Broad Institute Genome Sequencing Center for Infectious Disease"/>
            <person name="Wu L."/>
            <person name="Ma J."/>
        </authorList>
    </citation>
    <scope>NUCLEOTIDE SEQUENCE [LARGE SCALE GENOMIC DNA]</scope>
    <source>
        <strain evidence="3">JCM 31486</strain>
    </source>
</reference>
<evidence type="ECO:0008006" key="4">
    <source>
        <dbReference type="Google" id="ProtNLM"/>
    </source>
</evidence>
<feature type="region of interest" description="Disordered" evidence="1">
    <location>
        <begin position="50"/>
        <end position="73"/>
    </location>
</feature>
<comment type="caution">
    <text evidence="2">The sequence shown here is derived from an EMBL/GenBank/DDBJ whole genome shotgun (WGS) entry which is preliminary data.</text>
</comment>
<evidence type="ECO:0000313" key="2">
    <source>
        <dbReference type="EMBL" id="MFD1047174.1"/>
    </source>
</evidence>
<organism evidence="2 3">
    <name type="scientific">Kibdelosporangium lantanae</name>
    <dbReference type="NCBI Taxonomy" id="1497396"/>
    <lineage>
        <taxon>Bacteria</taxon>
        <taxon>Bacillati</taxon>
        <taxon>Actinomycetota</taxon>
        <taxon>Actinomycetes</taxon>
        <taxon>Pseudonocardiales</taxon>
        <taxon>Pseudonocardiaceae</taxon>
        <taxon>Kibdelosporangium</taxon>
    </lineage>
</organism>
<feature type="compositionally biased region" description="Polar residues" evidence="1">
    <location>
        <begin position="58"/>
        <end position="73"/>
    </location>
</feature>
<name>A0ABW3MC55_9PSEU</name>
<dbReference type="Proteomes" id="UP001597045">
    <property type="component" value="Unassembled WGS sequence"/>
</dbReference>
<protein>
    <recommendedName>
        <fullName evidence="4">Transposase</fullName>
    </recommendedName>
</protein>
<evidence type="ECO:0000313" key="3">
    <source>
        <dbReference type="Proteomes" id="UP001597045"/>
    </source>
</evidence>